<dbReference type="EMBL" id="JAHRHJ020000010">
    <property type="protein sequence ID" value="KAH9298593.1"/>
    <property type="molecule type" value="Genomic_DNA"/>
</dbReference>
<gene>
    <name evidence="1" type="ORF">KI387_030275</name>
</gene>
<organism evidence="1 2">
    <name type="scientific">Taxus chinensis</name>
    <name type="common">Chinese yew</name>
    <name type="synonym">Taxus wallichiana var. chinensis</name>
    <dbReference type="NCBI Taxonomy" id="29808"/>
    <lineage>
        <taxon>Eukaryota</taxon>
        <taxon>Viridiplantae</taxon>
        <taxon>Streptophyta</taxon>
        <taxon>Embryophyta</taxon>
        <taxon>Tracheophyta</taxon>
        <taxon>Spermatophyta</taxon>
        <taxon>Pinopsida</taxon>
        <taxon>Pinidae</taxon>
        <taxon>Conifers II</taxon>
        <taxon>Cupressales</taxon>
        <taxon>Taxaceae</taxon>
        <taxon>Taxus</taxon>
    </lineage>
</organism>
<name>A0AA38CLC2_TAXCH</name>
<evidence type="ECO:0000313" key="2">
    <source>
        <dbReference type="Proteomes" id="UP000824469"/>
    </source>
</evidence>
<accession>A0AA38CLC2</accession>
<comment type="caution">
    <text evidence="1">The sequence shown here is derived from an EMBL/GenBank/DDBJ whole genome shotgun (WGS) entry which is preliminary data.</text>
</comment>
<evidence type="ECO:0000313" key="1">
    <source>
        <dbReference type="EMBL" id="KAH9298593.1"/>
    </source>
</evidence>
<dbReference type="Proteomes" id="UP000824469">
    <property type="component" value="Unassembled WGS sequence"/>
</dbReference>
<protein>
    <submittedName>
        <fullName evidence="1">Uncharacterized protein</fullName>
    </submittedName>
</protein>
<reference evidence="1 2" key="1">
    <citation type="journal article" date="2021" name="Nat. Plants">
        <title>The Taxus genome provides insights into paclitaxel biosynthesis.</title>
        <authorList>
            <person name="Xiong X."/>
            <person name="Gou J."/>
            <person name="Liao Q."/>
            <person name="Li Y."/>
            <person name="Zhou Q."/>
            <person name="Bi G."/>
            <person name="Li C."/>
            <person name="Du R."/>
            <person name="Wang X."/>
            <person name="Sun T."/>
            <person name="Guo L."/>
            <person name="Liang H."/>
            <person name="Lu P."/>
            <person name="Wu Y."/>
            <person name="Zhang Z."/>
            <person name="Ro D.K."/>
            <person name="Shang Y."/>
            <person name="Huang S."/>
            <person name="Yan J."/>
        </authorList>
    </citation>
    <scope>NUCLEOTIDE SEQUENCE [LARGE SCALE GENOMIC DNA]</scope>
    <source>
        <strain evidence="1">Ta-2019</strain>
    </source>
</reference>
<sequence>MALQIENNIKEIGKPLKRDGVKLINAKKPQARKSVDLEEVVKTLVGYVKEISYKLVRAEKGIGKTSQ</sequence>
<keyword evidence="2" id="KW-1185">Reference proteome</keyword>
<feature type="non-terminal residue" evidence="1">
    <location>
        <position position="67"/>
    </location>
</feature>
<proteinExistence type="predicted"/>
<dbReference type="AlphaFoldDB" id="A0AA38CLC2"/>